<keyword evidence="10 19" id="KW-0812">Transmembrane</keyword>
<dbReference type="PIRSF" id="PIRSF000169">
    <property type="entry name" value="SDH_D"/>
    <property type="match status" value="1"/>
</dbReference>
<keyword evidence="21" id="KW-1185">Reference proteome</keyword>
<evidence type="ECO:0000256" key="6">
    <source>
        <dbReference type="ARBA" id="ARBA00022475"/>
    </source>
</evidence>
<dbReference type="EMBL" id="CP017448">
    <property type="protein sequence ID" value="AOV16932.1"/>
    <property type="molecule type" value="Genomic_DNA"/>
</dbReference>
<keyword evidence="7 16" id="KW-0997">Cell inner membrane</keyword>
<feature type="transmembrane region" description="Helical" evidence="19">
    <location>
        <begin position="12"/>
        <end position="34"/>
    </location>
</feature>
<dbReference type="InterPro" id="IPR014312">
    <property type="entry name" value="Succ_DH_anchor"/>
</dbReference>
<evidence type="ECO:0000256" key="13">
    <source>
        <dbReference type="ARBA" id="ARBA00022989"/>
    </source>
</evidence>
<dbReference type="SUPFAM" id="SSF81343">
    <property type="entry name" value="Fumarate reductase respiratory complex transmembrane subunits"/>
    <property type="match status" value="1"/>
</dbReference>
<dbReference type="GO" id="GO:0005886">
    <property type="term" value="C:plasma membrane"/>
    <property type="evidence" value="ECO:0007669"/>
    <property type="project" value="UniProtKB-SubCell"/>
</dbReference>
<keyword evidence="13 19" id="KW-1133">Transmembrane helix</keyword>
<evidence type="ECO:0000256" key="7">
    <source>
        <dbReference type="ARBA" id="ARBA00022519"/>
    </source>
</evidence>
<dbReference type="InterPro" id="IPR000701">
    <property type="entry name" value="SuccDH_FuR_B_TM-su"/>
</dbReference>
<evidence type="ECO:0000313" key="20">
    <source>
        <dbReference type="EMBL" id="AOV16932.1"/>
    </source>
</evidence>
<dbReference type="Gene3D" id="1.20.1300.10">
    <property type="entry name" value="Fumarate reductase/succinate dehydrogenase, transmembrane subunit"/>
    <property type="match status" value="1"/>
</dbReference>
<dbReference type="RefSeq" id="WP_070072513.1">
    <property type="nucleotide sequence ID" value="NZ_CP017448.1"/>
</dbReference>
<accession>A0A1D8K7L0</accession>
<dbReference type="GO" id="GO:0006099">
    <property type="term" value="P:tricarboxylic acid cycle"/>
    <property type="evidence" value="ECO:0007669"/>
    <property type="project" value="UniProtKB-UniRule"/>
</dbReference>
<keyword evidence="11 18" id="KW-0479">Metal-binding</keyword>
<sequence>MKSGLSGLRAWLLQRLTAIYLGGFFVLGILALGTHPYLDYAQWHRWLAQPLVLLLLALFMVALLLHAWVGVRDVLVDYVRPLGLRVGLMALAATYLLGCGLWAVRILLQTKGL</sequence>
<gene>
    <name evidence="20" type="ORF">BJI67_07510</name>
</gene>
<evidence type="ECO:0000256" key="3">
    <source>
        <dbReference type="ARBA" id="ARBA00005163"/>
    </source>
</evidence>
<evidence type="ECO:0000256" key="14">
    <source>
        <dbReference type="ARBA" id="ARBA00023004"/>
    </source>
</evidence>
<keyword evidence="5 16" id="KW-0813">Transport</keyword>
<reference evidence="20 21" key="1">
    <citation type="submission" date="2016-09" db="EMBL/GenBank/DDBJ databases">
        <title>Acidihalobacter prosperus V6 (DSM14174).</title>
        <authorList>
            <person name="Khaleque H.N."/>
            <person name="Ramsay J.P."/>
            <person name="Murphy R.J.T."/>
            <person name="Kaksonen A.H."/>
            <person name="Boxall N.J."/>
            <person name="Watkin E.L.J."/>
        </authorList>
    </citation>
    <scope>NUCLEOTIDE SEQUENCE [LARGE SCALE GENOMIC DNA]</scope>
    <source>
        <strain evidence="20 21">V6</strain>
    </source>
</reference>
<keyword evidence="12 16" id="KW-0249">Electron transport</keyword>
<evidence type="ECO:0000256" key="11">
    <source>
        <dbReference type="ARBA" id="ARBA00022723"/>
    </source>
</evidence>
<dbReference type="AlphaFoldDB" id="A0A1D8K7L0"/>
<evidence type="ECO:0000256" key="4">
    <source>
        <dbReference type="ARBA" id="ARBA00019425"/>
    </source>
</evidence>
<evidence type="ECO:0000256" key="2">
    <source>
        <dbReference type="ARBA" id="ARBA00004429"/>
    </source>
</evidence>
<evidence type="ECO:0000256" key="5">
    <source>
        <dbReference type="ARBA" id="ARBA00022448"/>
    </source>
</evidence>
<dbReference type="GO" id="GO:0046872">
    <property type="term" value="F:metal ion binding"/>
    <property type="evidence" value="ECO:0007669"/>
    <property type="project" value="UniProtKB-KW"/>
</dbReference>
<comment type="cofactor">
    <cofactor evidence="18">
        <name>heme</name>
        <dbReference type="ChEBI" id="CHEBI:30413"/>
    </cofactor>
    <text evidence="18">The heme is bound between the two transmembrane subunits.</text>
</comment>
<keyword evidence="6 16" id="KW-1003">Cell membrane</keyword>
<evidence type="ECO:0000256" key="15">
    <source>
        <dbReference type="ARBA" id="ARBA00023136"/>
    </source>
</evidence>
<dbReference type="Pfam" id="PF01127">
    <property type="entry name" value="Sdh_cyt"/>
    <property type="match status" value="1"/>
</dbReference>
<evidence type="ECO:0000313" key="21">
    <source>
        <dbReference type="Proteomes" id="UP000095342"/>
    </source>
</evidence>
<dbReference type="PANTHER" id="PTHR38689">
    <property type="entry name" value="SUCCINATE DEHYDROGENASE HYDROPHOBIC MEMBRANE ANCHOR SUBUNIT"/>
    <property type="match status" value="1"/>
</dbReference>
<keyword evidence="9 18" id="KW-0349">Heme</keyword>
<dbReference type="GO" id="GO:0020037">
    <property type="term" value="F:heme binding"/>
    <property type="evidence" value="ECO:0007669"/>
    <property type="project" value="InterPro"/>
</dbReference>
<evidence type="ECO:0000256" key="8">
    <source>
        <dbReference type="ARBA" id="ARBA00022532"/>
    </source>
</evidence>
<evidence type="ECO:0000256" key="17">
    <source>
        <dbReference type="PIRSR" id="PIRSR000169-1"/>
    </source>
</evidence>
<keyword evidence="15 16" id="KW-0472">Membrane</keyword>
<feature type="transmembrane region" description="Helical" evidence="19">
    <location>
        <begin position="46"/>
        <end position="68"/>
    </location>
</feature>
<comment type="pathway">
    <text evidence="3 16">Carbohydrate metabolism; tricarboxylic acid cycle.</text>
</comment>
<proteinExistence type="predicted"/>
<protein>
    <recommendedName>
        <fullName evidence="4 16">Succinate dehydrogenase hydrophobic membrane anchor subunit</fullName>
    </recommendedName>
</protein>
<evidence type="ECO:0000256" key="19">
    <source>
        <dbReference type="SAM" id="Phobius"/>
    </source>
</evidence>
<keyword evidence="8 16" id="KW-0816">Tricarboxylic acid cycle</keyword>
<comment type="subcellular location">
    <subcellularLocation>
        <location evidence="2 16">Cell inner membrane</location>
        <topology evidence="2 16">Multi-pass membrane protein</topology>
    </subcellularLocation>
</comment>
<dbReference type="PANTHER" id="PTHR38689:SF1">
    <property type="entry name" value="SUCCINATE DEHYDROGENASE HYDROPHOBIC MEMBRANE ANCHOR SUBUNIT"/>
    <property type="match status" value="1"/>
</dbReference>
<evidence type="ECO:0000256" key="1">
    <source>
        <dbReference type="ARBA" id="ARBA00004050"/>
    </source>
</evidence>
<evidence type="ECO:0000256" key="12">
    <source>
        <dbReference type="ARBA" id="ARBA00022982"/>
    </source>
</evidence>
<dbReference type="Proteomes" id="UP000095342">
    <property type="component" value="Chromosome"/>
</dbReference>
<dbReference type="NCBIfam" id="TIGR02968">
    <property type="entry name" value="succ_dehyd_anc"/>
    <property type="match status" value="1"/>
</dbReference>
<dbReference type="UniPathway" id="UPA00223"/>
<organism evidence="20 21">
    <name type="scientific">Acidihalobacter aeolianus</name>
    <dbReference type="NCBI Taxonomy" id="2792603"/>
    <lineage>
        <taxon>Bacteria</taxon>
        <taxon>Pseudomonadati</taxon>
        <taxon>Pseudomonadota</taxon>
        <taxon>Gammaproteobacteria</taxon>
        <taxon>Chromatiales</taxon>
        <taxon>Ectothiorhodospiraceae</taxon>
        <taxon>Acidihalobacter</taxon>
    </lineage>
</organism>
<dbReference type="KEGG" id="aaeo:BJI67_07510"/>
<feature type="binding site" evidence="17">
    <location>
        <position position="78"/>
    </location>
    <ligand>
        <name>a ubiquinone</name>
        <dbReference type="ChEBI" id="CHEBI:16389"/>
    </ligand>
</feature>
<evidence type="ECO:0000256" key="9">
    <source>
        <dbReference type="ARBA" id="ARBA00022617"/>
    </source>
</evidence>
<dbReference type="GO" id="GO:0009055">
    <property type="term" value="F:electron transfer activity"/>
    <property type="evidence" value="ECO:0007669"/>
    <property type="project" value="TreeGrafter"/>
</dbReference>
<evidence type="ECO:0000256" key="18">
    <source>
        <dbReference type="PIRSR" id="PIRSR000169-2"/>
    </source>
</evidence>
<feature type="binding site" description="axial binding residue" evidence="18">
    <location>
        <position position="66"/>
    </location>
    <ligand>
        <name>heme</name>
        <dbReference type="ChEBI" id="CHEBI:30413"/>
        <note>ligand shared with second transmembrane subunit</note>
    </ligand>
    <ligandPart>
        <name>Fe</name>
        <dbReference type="ChEBI" id="CHEBI:18248"/>
    </ligandPart>
</feature>
<comment type="function">
    <text evidence="1 16">Membrane-anchoring subunit of succinate dehydrogenase (SDH).</text>
</comment>
<dbReference type="GO" id="GO:0017004">
    <property type="term" value="P:cytochrome complex assembly"/>
    <property type="evidence" value="ECO:0007669"/>
    <property type="project" value="TreeGrafter"/>
</dbReference>
<feature type="transmembrane region" description="Helical" evidence="19">
    <location>
        <begin position="88"/>
        <end position="108"/>
    </location>
</feature>
<evidence type="ECO:0000256" key="16">
    <source>
        <dbReference type="PIRNR" id="PIRNR000169"/>
    </source>
</evidence>
<evidence type="ECO:0000256" key="10">
    <source>
        <dbReference type="ARBA" id="ARBA00022692"/>
    </source>
</evidence>
<dbReference type="InterPro" id="IPR034804">
    <property type="entry name" value="SQR/QFR_C/D"/>
</dbReference>
<keyword evidence="14 18" id="KW-0408">Iron</keyword>
<name>A0A1D8K7L0_9GAMM</name>